<keyword evidence="5" id="KW-0804">Transcription</keyword>
<protein>
    <submittedName>
        <fullName evidence="8">Transcriptional regulator, MerR family</fullName>
    </submittedName>
</protein>
<reference evidence="8 9" key="1">
    <citation type="submission" date="2017-04" db="EMBL/GenBank/DDBJ databases">
        <authorList>
            <person name="Afonso C.L."/>
            <person name="Miller P.J."/>
            <person name="Scott M.A."/>
            <person name="Spackman E."/>
            <person name="Goraichik I."/>
            <person name="Dimitrov K.M."/>
            <person name="Suarez D.L."/>
            <person name="Swayne D.E."/>
        </authorList>
    </citation>
    <scope>NUCLEOTIDE SEQUENCE [LARGE SCALE GENOMIC DNA]</scope>
    <source>
        <strain evidence="8 9">A2P</strain>
    </source>
</reference>
<proteinExistence type="predicted"/>
<evidence type="ECO:0000256" key="5">
    <source>
        <dbReference type="ARBA" id="ARBA00023163"/>
    </source>
</evidence>
<dbReference type="AlphaFoldDB" id="A0A1X7EDE0"/>
<evidence type="ECO:0000313" key="9">
    <source>
        <dbReference type="Proteomes" id="UP000192936"/>
    </source>
</evidence>
<evidence type="ECO:0000256" key="4">
    <source>
        <dbReference type="ARBA" id="ARBA00023125"/>
    </source>
</evidence>
<dbReference type="GO" id="GO:0005737">
    <property type="term" value="C:cytoplasm"/>
    <property type="evidence" value="ECO:0007669"/>
    <property type="project" value="UniProtKB-SubCell"/>
</dbReference>
<dbReference type="Pfam" id="PF09278">
    <property type="entry name" value="MerR-DNA-bind"/>
    <property type="match status" value="1"/>
</dbReference>
<sequence length="132" mass="14763">MKDGMTIGDAAKASGVNAKLIRYYESIGLIPEAGRTASGYRVYSDRDVNVLRFVKRARTLGFGIERIQKLVGLWQDRSRCSSEVKRIAMQHIDELEAKIAELQAMRDTLHELADACHGDERPDCPILKDLAS</sequence>
<dbReference type="PROSITE" id="PS50937">
    <property type="entry name" value="HTH_MERR_2"/>
    <property type="match status" value="1"/>
</dbReference>
<dbReference type="PRINTS" id="PR00040">
    <property type="entry name" value="HTHMERR"/>
</dbReference>
<evidence type="ECO:0000313" key="8">
    <source>
        <dbReference type="EMBL" id="SMF31961.1"/>
    </source>
</evidence>
<keyword evidence="4" id="KW-0238">DNA-binding</keyword>
<dbReference type="InterPro" id="IPR009061">
    <property type="entry name" value="DNA-bd_dom_put_sf"/>
</dbReference>
<keyword evidence="3" id="KW-0805">Transcription regulation</keyword>
<gene>
    <name evidence="8" type="ORF">SAMN02982917_1550</name>
</gene>
<dbReference type="InterPro" id="IPR000551">
    <property type="entry name" value="MerR-type_HTH_dom"/>
</dbReference>
<dbReference type="GO" id="GO:0045893">
    <property type="term" value="P:positive regulation of DNA-templated transcription"/>
    <property type="evidence" value="ECO:0007669"/>
    <property type="project" value="InterPro"/>
</dbReference>
<dbReference type="Proteomes" id="UP000192936">
    <property type="component" value="Unassembled WGS sequence"/>
</dbReference>
<dbReference type="GO" id="GO:0005507">
    <property type="term" value="F:copper ion binding"/>
    <property type="evidence" value="ECO:0007669"/>
    <property type="project" value="InterPro"/>
</dbReference>
<organism evidence="8 9">
    <name type="scientific">Azospirillum oryzae</name>
    <dbReference type="NCBI Taxonomy" id="286727"/>
    <lineage>
        <taxon>Bacteria</taxon>
        <taxon>Pseudomonadati</taxon>
        <taxon>Pseudomonadota</taxon>
        <taxon>Alphaproteobacteria</taxon>
        <taxon>Rhodospirillales</taxon>
        <taxon>Azospirillaceae</taxon>
        <taxon>Azospirillum</taxon>
    </lineage>
</organism>
<comment type="subcellular location">
    <subcellularLocation>
        <location evidence="1">Cytoplasm</location>
    </subcellularLocation>
</comment>
<dbReference type="PROSITE" id="PS00552">
    <property type="entry name" value="HTH_MERR_1"/>
    <property type="match status" value="1"/>
</dbReference>
<dbReference type="SUPFAM" id="SSF46955">
    <property type="entry name" value="Putative DNA-binding domain"/>
    <property type="match status" value="1"/>
</dbReference>
<dbReference type="NCBIfam" id="TIGR02044">
    <property type="entry name" value="CueR"/>
    <property type="match status" value="1"/>
</dbReference>
<dbReference type="PANTHER" id="PTHR30204:SF94">
    <property type="entry name" value="HEAVY METAL-DEPENDENT TRANSCRIPTIONAL REGULATOR HI_0293-RELATED"/>
    <property type="match status" value="1"/>
</dbReference>
<accession>A0A1X7EDE0</accession>
<evidence type="ECO:0000259" key="7">
    <source>
        <dbReference type="PROSITE" id="PS50937"/>
    </source>
</evidence>
<dbReference type="InterPro" id="IPR047057">
    <property type="entry name" value="MerR_fam"/>
</dbReference>
<dbReference type="Gene3D" id="1.10.1660.10">
    <property type="match status" value="1"/>
</dbReference>
<feature type="coiled-coil region" evidence="6">
    <location>
        <begin position="85"/>
        <end position="115"/>
    </location>
</feature>
<evidence type="ECO:0000256" key="6">
    <source>
        <dbReference type="SAM" id="Coils"/>
    </source>
</evidence>
<evidence type="ECO:0000256" key="3">
    <source>
        <dbReference type="ARBA" id="ARBA00023015"/>
    </source>
</evidence>
<dbReference type="Pfam" id="PF00376">
    <property type="entry name" value="MerR"/>
    <property type="match status" value="1"/>
</dbReference>
<dbReference type="EMBL" id="FXAK01000002">
    <property type="protein sequence ID" value="SMF31961.1"/>
    <property type="molecule type" value="Genomic_DNA"/>
</dbReference>
<dbReference type="STRING" id="286727.SAMN02982917_1550"/>
<dbReference type="PANTHER" id="PTHR30204">
    <property type="entry name" value="REDOX-CYCLING DRUG-SENSING TRANSCRIPTIONAL ACTIVATOR SOXR"/>
    <property type="match status" value="1"/>
</dbReference>
<keyword evidence="2" id="KW-0963">Cytoplasm</keyword>
<dbReference type="GO" id="GO:0003677">
    <property type="term" value="F:DNA binding"/>
    <property type="evidence" value="ECO:0007669"/>
    <property type="project" value="UniProtKB-KW"/>
</dbReference>
<dbReference type="CDD" id="cd01108">
    <property type="entry name" value="HTH_CueR"/>
    <property type="match status" value="1"/>
</dbReference>
<dbReference type="SMART" id="SM00422">
    <property type="entry name" value="HTH_MERR"/>
    <property type="match status" value="1"/>
</dbReference>
<dbReference type="InterPro" id="IPR015358">
    <property type="entry name" value="Tscrpt_reg_MerR_DNA-bd"/>
</dbReference>
<evidence type="ECO:0000256" key="2">
    <source>
        <dbReference type="ARBA" id="ARBA00022490"/>
    </source>
</evidence>
<name>A0A1X7EDE0_9PROT</name>
<keyword evidence="6" id="KW-0175">Coiled coil</keyword>
<feature type="domain" description="HTH merR-type" evidence="7">
    <location>
        <begin position="4"/>
        <end position="73"/>
    </location>
</feature>
<dbReference type="RefSeq" id="WP_432264182.1">
    <property type="nucleotide sequence ID" value="NZ_FXAK01000002.1"/>
</dbReference>
<dbReference type="GO" id="GO:0003700">
    <property type="term" value="F:DNA-binding transcription factor activity"/>
    <property type="evidence" value="ECO:0007669"/>
    <property type="project" value="InterPro"/>
</dbReference>
<evidence type="ECO:0000256" key="1">
    <source>
        <dbReference type="ARBA" id="ARBA00004496"/>
    </source>
</evidence>
<dbReference type="InterPro" id="IPR011789">
    <property type="entry name" value="CueR"/>
</dbReference>